<keyword evidence="8" id="KW-1015">Disulfide bond</keyword>
<evidence type="ECO:0000259" key="11">
    <source>
        <dbReference type="Pfam" id="PF00129"/>
    </source>
</evidence>
<dbReference type="SUPFAM" id="SSF54452">
    <property type="entry name" value="MHC antigen-recognition domain"/>
    <property type="match status" value="1"/>
</dbReference>
<keyword evidence="5" id="KW-0391">Immunity</keyword>
<dbReference type="InterPro" id="IPR050208">
    <property type="entry name" value="MHC_class-I_related"/>
</dbReference>
<comment type="caution">
    <text evidence="12">The sequence shown here is derived from an EMBL/GenBank/DDBJ whole genome shotgun (WGS) entry which is preliminary data.</text>
</comment>
<dbReference type="PANTHER" id="PTHR16675:SF242">
    <property type="entry name" value="MAJOR HISTOCOMPATIBILITY COMPLEX CLASS I-RELATED GENE PROTEIN"/>
    <property type="match status" value="1"/>
</dbReference>
<dbReference type="AlphaFoldDB" id="A0A7L2Y158"/>
<name>A0A7L2Y158_9PASS</name>
<keyword evidence="3" id="KW-0812">Transmembrane</keyword>
<keyword evidence="4" id="KW-0732">Signal</keyword>
<dbReference type="GO" id="GO:0005615">
    <property type="term" value="C:extracellular space"/>
    <property type="evidence" value="ECO:0007669"/>
    <property type="project" value="TreeGrafter"/>
</dbReference>
<keyword evidence="6" id="KW-1133">Transmembrane helix</keyword>
<dbReference type="GO" id="GO:0009897">
    <property type="term" value="C:external side of plasma membrane"/>
    <property type="evidence" value="ECO:0007669"/>
    <property type="project" value="TreeGrafter"/>
</dbReference>
<dbReference type="Pfam" id="PF00129">
    <property type="entry name" value="MHC_I"/>
    <property type="match status" value="1"/>
</dbReference>
<evidence type="ECO:0000256" key="9">
    <source>
        <dbReference type="ARBA" id="ARBA00023180"/>
    </source>
</evidence>
<evidence type="ECO:0000313" key="12">
    <source>
        <dbReference type="EMBL" id="NXS88334.1"/>
    </source>
</evidence>
<feature type="domain" description="MHC class I-like antigen recognition-like" evidence="11">
    <location>
        <begin position="1"/>
        <end position="95"/>
    </location>
</feature>
<keyword evidence="9" id="KW-0325">Glycoprotein</keyword>
<feature type="non-terminal residue" evidence="12">
    <location>
        <position position="96"/>
    </location>
</feature>
<dbReference type="InterPro" id="IPR037055">
    <property type="entry name" value="MHC_I-like_Ag-recog_sf"/>
</dbReference>
<dbReference type="InterPro" id="IPR011162">
    <property type="entry name" value="MHC_I/II-like_Ag-recog"/>
</dbReference>
<keyword evidence="7" id="KW-0472">Membrane</keyword>
<dbReference type="GO" id="GO:0002474">
    <property type="term" value="P:antigen processing and presentation of peptide antigen via MHC class I"/>
    <property type="evidence" value="ECO:0007669"/>
    <property type="project" value="UniProtKB-KW"/>
</dbReference>
<organism evidence="12 13">
    <name type="scientific">Erpornis zantholeuca</name>
    <dbReference type="NCBI Taxonomy" id="1112836"/>
    <lineage>
        <taxon>Eukaryota</taxon>
        <taxon>Metazoa</taxon>
        <taxon>Chordata</taxon>
        <taxon>Craniata</taxon>
        <taxon>Vertebrata</taxon>
        <taxon>Euteleostomi</taxon>
        <taxon>Archelosauria</taxon>
        <taxon>Archosauria</taxon>
        <taxon>Dinosauria</taxon>
        <taxon>Saurischia</taxon>
        <taxon>Theropoda</taxon>
        <taxon>Coelurosauria</taxon>
        <taxon>Aves</taxon>
        <taxon>Neognathae</taxon>
        <taxon>Neoaves</taxon>
        <taxon>Telluraves</taxon>
        <taxon>Australaves</taxon>
        <taxon>Passeriformes</taxon>
        <taxon>Sylvioidea</taxon>
        <taxon>Timaliidae</taxon>
        <taxon>Erpornis</taxon>
    </lineage>
</organism>
<evidence type="ECO:0000256" key="2">
    <source>
        <dbReference type="ARBA" id="ARBA00022451"/>
    </source>
</evidence>
<protein>
    <submittedName>
        <fullName evidence="12">HA1F protein</fullName>
    </submittedName>
</protein>
<evidence type="ECO:0000256" key="8">
    <source>
        <dbReference type="ARBA" id="ARBA00023157"/>
    </source>
</evidence>
<keyword evidence="13" id="KW-1185">Reference proteome</keyword>
<dbReference type="OrthoDB" id="9183726at2759"/>
<dbReference type="Proteomes" id="UP000545329">
    <property type="component" value="Unassembled WGS sequence"/>
</dbReference>
<evidence type="ECO:0000256" key="3">
    <source>
        <dbReference type="ARBA" id="ARBA00022692"/>
    </source>
</evidence>
<comment type="similarity">
    <text evidence="10">Belongs to the MHC class I family.</text>
</comment>
<dbReference type="InterPro" id="IPR001039">
    <property type="entry name" value="MHC_I_a_a1/a2"/>
</dbReference>
<dbReference type="GO" id="GO:0042612">
    <property type="term" value="C:MHC class I protein complex"/>
    <property type="evidence" value="ECO:0007669"/>
    <property type="project" value="UniProtKB-KW"/>
</dbReference>
<dbReference type="EMBL" id="VZTN01031893">
    <property type="protein sequence ID" value="NXS88334.1"/>
    <property type="molecule type" value="Genomic_DNA"/>
</dbReference>
<dbReference type="Gene3D" id="3.30.500.10">
    <property type="entry name" value="MHC class I-like antigen recognition-like"/>
    <property type="match status" value="1"/>
</dbReference>
<dbReference type="PANTHER" id="PTHR16675">
    <property type="entry name" value="MHC CLASS I-RELATED"/>
    <property type="match status" value="1"/>
</dbReference>
<evidence type="ECO:0000256" key="10">
    <source>
        <dbReference type="RuleBase" id="RU004439"/>
    </source>
</evidence>
<dbReference type="GO" id="GO:0006955">
    <property type="term" value="P:immune response"/>
    <property type="evidence" value="ECO:0007669"/>
    <property type="project" value="TreeGrafter"/>
</dbReference>
<reference evidence="12 13" key="1">
    <citation type="submission" date="2019-09" db="EMBL/GenBank/DDBJ databases">
        <title>Bird 10,000 Genomes (B10K) Project - Family phase.</title>
        <authorList>
            <person name="Zhang G."/>
        </authorList>
    </citation>
    <scope>NUCLEOTIDE SEQUENCE [LARGE SCALE GENOMIC DNA]</scope>
    <source>
        <strain evidence="12">B10K-DU-002-58</strain>
        <tissue evidence="12">Muscle</tissue>
    </source>
</reference>
<evidence type="ECO:0000256" key="5">
    <source>
        <dbReference type="ARBA" id="ARBA00022859"/>
    </source>
</evidence>
<feature type="non-terminal residue" evidence="12">
    <location>
        <position position="1"/>
    </location>
</feature>
<accession>A0A7L2Y158</accession>
<evidence type="ECO:0000256" key="1">
    <source>
        <dbReference type="ARBA" id="ARBA00004479"/>
    </source>
</evidence>
<dbReference type="PRINTS" id="PR01638">
    <property type="entry name" value="MHCCLASSI"/>
</dbReference>
<keyword evidence="2" id="KW-0490">MHC I</keyword>
<evidence type="ECO:0000256" key="7">
    <source>
        <dbReference type="ARBA" id="ARBA00023136"/>
    </source>
</evidence>
<evidence type="ECO:0000256" key="6">
    <source>
        <dbReference type="ARBA" id="ARBA00022989"/>
    </source>
</evidence>
<evidence type="ECO:0000256" key="4">
    <source>
        <dbReference type="ARBA" id="ARBA00022729"/>
    </source>
</evidence>
<comment type="subcellular location">
    <subcellularLocation>
        <location evidence="1">Membrane</location>
        <topology evidence="1">Single-pass type I membrane protein</topology>
    </subcellularLocation>
</comment>
<evidence type="ECO:0000313" key="13">
    <source>
        <dbReference type="Proteomes" id="UP000545329"/>
    </source>
</evidence>
<gene>
    <name evidence="12" type="primary">Ha1f_3</name>
    <name evidence="12" type="ORF">ERPZAN_R06346</name>
</gene>
<dbReference type="InterPro" id="IPR011161">
    <property type="entry name" value="MHC_I-like_Ag-recog"/>
</dbReference>
<sequence>RYNQSRGLHTLQHVCGCELLSDRSVRGSYRSGYDGQDFTSFELGSESFVPADSAAQVTTRHWNSDGVTVEFFTNYLGHICPEWLWKFTGHGQEVLE</sequence>
<proteinExistence type="inferred from homology"/>